<protein>
    <recommendedName>
        <fullName evidence="2">histidine kinase</fullName>
        <ecNumber evidence="2">2.7.13.3</ecNumber>
    </recommendedName>
</protein>
<dbReference type="SMART" id="SM00388">
    <property type="entry name" value="HisKA"/>
    <property type="match status" value="1"/>
</dbReference>
<evidence type="ECO:0000256" key="7">
    <source>
        <dbReference type="SAM" id="Phobius"/>
    </source>
</evidence>
<comment type="catalytic activity">
    <reaction evidence="1">
        <text>ATP + protein L-histidine = ADP + protein N-phospho-L-histidine.</text>
        <dbReference type="EC" id="2.7.13.3"/>
    </reaction>
</comment>
<feature type="domain" description="Histidine kinase" evidence="8">
    <location>
        <begin position="441"/>
        <end position="657"/>
    </location>
</feature>
<dbReference type="SUPFAM" id="SSF55874">
    <property type="entry name" value="ATPase domain of HSP90 chaperone/DNA topoisomerase II/histidine kinase"/>
    <property type="match status" value="1"/>
</dbReference>
<evidence type="ECO:0000256" key="3">
    <source>
        <dbReference type="ARBA" id="ARBA00022553"/>
    </source>
</evidence>
<dbReference type="CDD" id="cd00130">
    <property type="entry name" value="PAS"/>
    <property type="match status" value="1"/>
</dbReference>
<dbReference type="CDD" id="cd00082">
    <property type="entry name" value="HisKA"/>
    <property type="match status" value="1"/>
</dbReference>
<dbReference type="PANTHER" id="PTHR43047:SF72">
    <property type="entry name" value="OSMOSENSING HISTIDINE PROTEIN KINASE SLN1"/>
    <property type="match status" value="1"/>
</dbReference>
<dbReference type="RefSeq" id="WP_272180024.1">
    <property type="nucleotide sequence ID" value="NZ_JAQOMS010000002.1"/>
</dbReference>
<dbReference type="PRINTS" id="PR00344">
    <property type="entry name" value="BCTRLSENSOR"/>
</dbReference>
<dbReference type="CDD" id="cd16922">
    <property type="entry name" value="HATPase_EvgS-ArcB-TorS-like"/>
    <property type="match status" value="1"/>
</dbReference>
<comment type="caution">
    <text evidence="11">The sequence shown here is derived from an EMBL/GenBank/DDBJ whole genome shotgun (WGS) entry which is preliminary data.</text>
</comment>
<gene>
    <name evidence="11" type="ORF">PN838_05995</name>
</gene>
<dbReference type="SUPFAM" id="SSF47384">
    <property type="entry name" value="Homodimeric domain of signal transducing histidine kinase"/>
    <property type="match status" value="1"/>
</dbReference>
<feature type="transmembrane region" description="Helical" evidence="7">
    <location>
        <begin position="251"/>
        <end position="274"/>
    </location>
</feature>
<dbReference type="Pfam" id="PF00512">
    <property type="entry name" value="HisKA"/>
    <property type="match status" value="1"/>
</dbReference>
<feature type="domain" description="PAS" evidence="10">
    <location>
        <begin position="291"/>
        <end position="368"/>
    </location>
</feature>
<dbReference type="GO" id="GO:0005524">
    <property type="term" value="F:ATP binding"/>
    <property type="evidence" value="ECO:0007669"/>
    <property type="project" value="UniProtKB-KW"/>
</dbReference>
<dbReference type="CDD" id="cd17546">
    <property type="entry name" value="REC_hyHK_CKI1_RcsC-like"/>
    <property type="match status" value="1"/>
</dbReference>
<dbReference type="PROSITE" id="PS50112">
    <property type="entry name" value="PAS"/>
    <property type="match status" value="1"/>
</dbReference>
<dbReference type="PROSITE" id="PS50110">
    <property type="entry name" value="RESPONSE_REGULATORY"/>
    <property type="match status" value="1"/>
</dbReference>
<dbReference type="SUPFAM" id="SSF52172">
    <property type="entry name" value="CheY-like"/>
    <property type="match status" value="1"/>
</dbReference>
<name>A0ABT5FCT3_9GAMM</name>
<proteinExistence type="predicted"/>
<keyword evidence="11" id="KW-0067">ATP-binding</keyword>
<dbReference type="InterPro" id="IPR013655">
    <property type="entry name" value="PAS_fold_3"/>
</dbReference>
<evidence type="ECO:0000256" key="6">
    <source>
        <dbReference type="PROSITE-ProRule" id="PRU00169"/>
    </source>
</evidence>
<feature type="transmembrane region" description="Helical" evidence="7">
    <location>
        <begin position="15"/>
        <end position="34"/>
    </location>
</feature>
<dbReference type="Pfam" id="PF02518">
    <property type="entry name" value="HATPase_c"/>
    <property type="match status" value="1"/>
</dbReference>
<evidence type="ECO:0000313" key="12">
    <source>
        <dbReference type="Proteomes" id="UP001528411"/>
    </source>
</evidence>
<dbReference type="Gene3D" id="3.40.50.2300">
    <property type="match status" value="1"/>
</dbReference>
<dbReference type="InterPro" id="IPR036890">
    <property type="entry name" value="HATPase_C_sf"/>
</dbReference>
<evidence type="ECO:0000256" key="2">
    <source>
        <dbReference type="ARBA" id="ARBA00012438"/>
    </source>
</evidence>
<evidence type="ECO:0000256" key="1">
    <source>
        <dbReference type="ARBA" id="ARBA00000085"/>
    </source>
</evidence>
<dbReference type="PROSITE" id="PS50109">
    <property type="entry name" value="HIS_KIN"/>
    <property type="match status" value="1"/>
</dbReference>
<dbReference type="Gene3D" id="1.10.287.130">
    <property type="match status" value="1"/>
</dbReference>
<feature type="domain" description="Response regulatory" evidence="9">
    <location>
        <begin position="680"/>
        <end position="780"/>
    </location>
</feature>
<organism evidence="11 12">
    <name type="scientific">Psychrosphaera algicola</name>
    <dbReference type="NCBI Taxonomy" id="3023714"/>
    <lineage>
        <taxon>Bacteria</taxon>
        <taxon>Pseudomonadati</taxon>
        <taxon>Pseudomonadota</taxon>
        <taxon>Gammaproteobacteria</taxon>
        <taxon>Alteromonadales</taxon>
        <taxon>Pseudoalteromonadaceae</taxon>
        <taxon>Psychrosphaera</taxon>
    </lineage>
</organism>
<feature type="modified residue" description="4-aspartylphosphate" evidence="6">
    <location>
        <position position="729"/>
    </location>
</feature>
<dbReference type="SUPFAM" id="SSF55785">
    <property type="entry name" value="PYP-like sensor domain (PAS domain)"/>
    <property type="match status" value="1"/>
</dbReference>
<evidence type="ECO:0000259" key="9">
    <source>
        <dbReference type="PROSITE" id="PS50110"/>
    </source>
</evidence>
<evidence type="ECO:0000259" key="10">
    <source>
        <dbReference type="PROSITE" id="PS50112"/>
    </source>
</evidence>
<dbReference type="InterPro" id="IPR011006">
    <property type="entry name" value="CheY-like_superfamily"/>
</dbReference>
<dbReference type="InterPro" id="IPR003661">
    <property type="entry name" value="HisK_dim/P_dom"/>
</dbReference>
<dbReference type="InterPro" id="IPR000014">
    <property type="entry name" value="PAS"/>
</dbReference>
<evidence type="ECO:0000259" key="8">
    <source>
        <dbReference type="PROSITE" id="PS50109"/>
    </source>
</evidence>
<dbReference type="InterPro" id="IPR003594">
    <property type="entry name" value="HATPase_dom"/>
</dbReference>
<keyword evidence="4" id="KW-0808">Transferase</keyword>
<keyword evidence="7" id="KW-0812">Transmembrane</keyword>
<dbReference type="Proteomes" id="UP001528411">
    <property type="component" value="Unassembled WGS sequence"/>
</dbReference>
<evidence type="ECO:0000256" key="4">
    <source>
        <dbReference type="ARBA" id="ARBA00022679"/>
    </source>
</evidence>
<keyword evidence="3 6" id="KW-0597">Phosphoprotein</keyword>
<dbReference type="PANTHER" id="PTHR43047">
    <property type="entry name" value="TWO-COMPONENT HISTIDINE PROTEIN KINASE"/>
    <property type="match status" value="1"/>
</dbReference>
<sequence>MKTFLNWFQTKSGSSYLVLFFGFVLTTLVITNFVSERASISVTKLLDQHTQLQAEATFNVVEQFVDNRIKILNEIAISPIVVSSVMGLDVTGANLADHLTNLTILGEKEAITVANFNGDIIYPLPQKGQKLADWTSTIDHVETDFILNIAKRRQEHFFQIAVPIKYNGLTEGAIVLDIRSHSIESLIKNTIENHIYEVLIKDLQGHVFATNDLKKYRSISNAELLDKSLVVQFYISREGELQEKSEYINRIGTSLIIGMSICFVILVMLIRSILISPLQKLAHSQKRLKHSEERYQLAIQGSNDGIWDWDFNDDSLYLSPRFLDMLEIAYDENTPTIRYSMAQIFNDFVHADDKENNRNALKRHLETNVPYDFDVRMGNGVKPYRYFRVRGIVQRNEAGRAIRMAGSLSDIDELRRQQLELENALKMAKSASKAKTEFLANMSHEIRTPMNGVLGSLQVLQRMELPEAAHQLVDTGIISSQSLLAIINDILDLSKIESNNVSLEMLPTDVVELMQTVKSEFALAASQKKLDLNFSADPNMHKMWIVDPVRIKQIITNLCSNAVKFTGNGSVKISLNEQNECLVISVTDTGIGLSNEQLGKLFNRFEQADSSTTRKYGGTGLGLAISKKLAEIMGGDIEAISEENRGSCFTLRIPAKKSTLEKVKRAEKELDKAPDITGKVILLAEDNKINQTIFCSIVKPTNAIIDVANDGVEAVIAVNTRLPEMIFMDIQMPNMDGVEACAKIKAQFPHIPIIALTANVMNDDVKSIWIMALTLISLSR</sequence>
<dbReference type="Gene3D" id="3.30.450.20">
    <property type="entry name" value="PAS domain"/>
    <property type="match status" value="1"/>
</dbReference>
<keyword evidence="11" id="KW-0547">Nucleotide-binding</keyword>
<dbReference type="InterPro" id="IPR005467">
    <property type="entry name" value="His_kinase_dom"/>
</dbReference>
<keyword evidence="12" id="KW-1185">Reference proteome</keyword>
<keyword evidence="7" id="KW-1133">Transmembrane helix</keyword>
<dbReference type="InterPro" id="IPR001789">
    <property type="entry name" value="Sig_transdc_resp-reg_receiver"/>
</dbReference>
<accession>A0ABT5FCT3</accession>
<dbReference type="SMART" id="SM00387">
    <property type="entry name" value="HATPase_c"/>
    <property type="match status" value="1"/>
</dbReference>
<dbReference type="InterPro" id="IPR035965">
    <property type="entry name" value="PAS-like_dom_sf"/>
</dbReference>
<dbReference type="Gene3D" id="3.30.565.10">
    <property type="entry name" value="Histidine kinase-like ATPase, C-terminal domain"/>
    <property type="match status" value="1"/>
</dbReference>
<evidence type="ECO:0000313" key="11">
    <source>
        <dbReference type="EMBL" id="MDC2888396.1"/>
    </source>
</evidence>
<dbReference type="InterPro" id="IPR004358">
    <property type="entry name" value="Sig_transdc_His_kin-like_C"/>
</dbReference>
<dbReference type="Pfam" id="PF00072">
    <property type="entry name" value="Response_reg"/>
    <property type="match status" value="1"/>
</dbReference>
<reference evidence="11 12" key="1">
    <citation type="submission" date="2023-01" db="EMBL/GenBank/DDBJ databases">
        <title>Psychrosphaera sp. nov., isolated from marine algae.</title>
        <authorList>
            <person name="Bayburt H."/>
            <person name="Choi B.J."/>
            <person name="Kim J.M."/>
            <person name="Choi D.G."/>
            <person name="Jeon C.O."/>
        </authorList>
    </citation>
    <scope>NUCLEOTIDE SEQUENCE [LARGE SCALE GENOMIC DNA]</scope>
    <source>
        <strain evidence="11 12">G1-22</strain>
    </source>
</reference>
<dbReference type="InterPro" id="IPR036097">
    <property type="entry name" value="HisK_dim/P_sf"/>
</dbReference>
<dbReference type="SMART" id="SM00448">
    <property type="entry name" value="REC"/>
    <property type="match status" value="1"/>
</dbReference>
<evidence type="ECO:0000256" key="5">
    <source>
        <dbReference type="ARBA" id="ARBA00022777"/>
    </source>
</evidence>
<dbReference type="EC" id="2.7.13.3" evidence="2"/>
<dbReference type="EMBL" id="JAQOMS010000002">
    <property type="protein sequence ID" value="MDC2888396.1"/>
    <property type="molecule type" value="Genomic_DNA"/>
</dbReference>
<keyword evidence="5" id="KW-0418">Kinase</keyword>
<dbReference type="Pfam" id="PF08447">
    <property type="entry name" value="PAS_3"/>
    <property type="match status" value="1"/>
</dbReference>
<keyword evidence="7" id="KW-0472">Membrane</keyword>